<keyword evidence="14" id="KW-0443">Lipid metabolism</keyword>
<evidence type="ECO:0000256" key="19">
    <source>
        <dbReference type="ARBA" id="ARBA00033119"/>
    </source>
</evidence>
<dbReference type="PANTHER" id="PTHR43205">
    <property type="entry name" value="PROSTAGLANDIN REDUCTASE"/>
    <property type="match status" value="1"/>
</dbReference>
<evidence type="ECO:0000256" key="17">
    <source>
        <dbReference type="ARBA" id="ARBA00032255"/>
    </source>
</evidence>
<comment type="catalytic activity">
    <reaction evidence="33">
        <text>an n-alkanal + NADP(+) = an alk-2-enal + NADPH + H(+)</text>
        <dbReference type="Rhea" id="RHEA:13737"/>
        <dbReference type="ChEBI" id="CHEBI:12834"/>
        <dbReference type="ChEBI" id="CHEBI:13757"/>
        <dbReference type="ChEBI" id="CHEBI:15378"/>
        <dbReference type="ChEBI" id="CHEBI:57783"/>
        <dbReference type="ChEBI" id="CHEBI:58349"/>
        <dbReference type="EC" id="1.3.1.74"/>
    </reaction>
    <physiologicalReaction direction="right-to-left" evidence="33">
        <dbReference type="Rhea" id="RHEA:13739"/>
    </physiologicalReaction>
</comment>
<accession>A0AAW1CUE9</accession>
<dbReference type="GO" id="GO:0047522">
    <property type="term" value="F:15-oxoprostaglandin 13-reductase [NAD(P)+] activity"/>
    <property type="evidence" value="ECO:0007669"/>
    <property type="project" value="UniProtKB-EC"/>
</dbReference>
<keyword evidence="15" id="KW-0379">Hydroxylation</keyword>
<evidence type="ECO:0000256" key="16">
    <source>
        <dbReference type="ARBA" id="ARBA00031851"/>
    </source>
</evidence>
<dbReference type="Gene3D" id="3.90.180.10">
    <property type="entry name" value="Medium-chain alcohol dehydrogenases, catalytic domain"/>
    <property type="match status" value="1"/>
</dbReference>
<evidence type="ECO:0000256" key="32">
    <source>
        <dbReference type="ARBA" id="ARBA00049070"/>
    </source>
</evidence>
<evidence type="ECO:0000313" key="36">
    <source>
        <dbReference type="EMBL" id="KAK9500187.1"/>
    </source>
</evidence>
<evidence type="ECO:0000256" key="26">
    <source>
        <dbReference type="ARBA" id="ARBA00048066"/>
    </source>
</evidence>
<evidence type="ECO:0000256" key="5">
    <source>
        <dbReference type="ARBA" id="ARBA00012410"/>
    </source>
</evidence>
<comment type="caution">
    <text evidence="36">The sequence shown here is derived from an EMBL/GenBank/DDBJ whole genome shotgun (WGS) entry which is preliminary data.</text>
</comment>
<dbReference type="AlphaFoldDB" id="A0AAW1CUE9"/>
<evidence type="ECO:0000256" key="3">
    <source>
        <dbReference type="ARBA" id="ARBA00011852"/>
    </source>
</evidence>
<evidence type="ECO:0000256" key="13">
    <source>
        <dbReference type="ARBA" id="ARBA00023002"/>
    </source>
</evidence>
<evidence type="ECO:0000256" key="27">
    <source>
        <dbReference type="ARBA" id="ARBA00048290"/>
    </source>
</evidence>
<evidence type="ECO:0000256" key="30">
    <source>
        <dbReference type="ARBA" id="ARBA00048953"/>
    </source>
</evidence>
<evidence type="ECO:0000256" key="20">
    <source>
        <dbReference type="ARBA" id="ARBA00047461"/>
    </source>
</evidence>
<evidence type="ECO:0000256" key="25">
    <source>
        <dbReference type="ARBA" id="ARBA00047903"/>
    </source>
</evidence>
<evidence type="ECO:0000256" key="18">
    <source>
        <dbReference type="ARBA" id="ARBA00032297"/>
    </source>
</evidence>
<evidence type="ECO:0000256" key="34">
    <source>
        <dbReference type="ARBA" id="ARBA00049368"/>
    </source>
</evidence>
<comment type="subcellular location">
    <subcellularLocation>
        <location evidence="1">Cytoplasm</location>
    </subcellularLocation>
</comment>
<proteinExistence type="inferred from homology"/>
<dbReference type="Gene3D" id="3.40.50.720">
    <property type="entry name" value="NAD(P)-binding Rossmann-like Domain"/>
    <property type="match status" value="1"/>
</dbReference>
<dbReference type="SMART" id="SM00829">
    <property type="entry name" value="PKS_ER"/>
    <property type="match status" value="1"/>
</dbReference>
<evidence type="ECO:0000313" key="37">
    <source>
        <dbReference type="Proteomes" id="UP001461498"/>
    </source>
</evidence>
<evidence type="ECO:0000256" key="33">
    <source>
        <dbReference type="ARBA" id="ARBA00049179"/>
    </source>
</evidence>
<evidence type="ECO:0000256" key="7">
    <source>
        <dbReference type="ARBA" id="ARBA00022490"/>
    </source>
</evidence>
<organism evidence="36 37">
    <name type="scientific">Rhynocoris fuscipes</name>
    <dbReference type="NCBI Taxonomy" id="488301"/>
    <lineage>
        <taxon>Eukaryota</taxon>
        <taxon>Metazoa</taxon>
        <taxon>Ecdysozoa</taxon>
        <taxon>Arthropoda</taxon>
        <taxon>Hexapoda</taxon>
        <taxon>Insecta</taxon>
        <taxon>Pterygota</taxon>
        <taxon>Neoptera</taxon>
        <taxon>Paraneoptera</taxon>
        <taxon>Hemiptera</taxon>
        <taxon>Heteroptera</taxon>
        <taxon>Panheteroptera</taxon>
        <taxon>Cimicomorpha</taxon>
        <taxon>Reduviidae</taxon>
        <taxon>Harpactorinae</taxon>
        <taxon>Harpactorini</taxon>
        <taxon>Rhynocoris</taxon>
    </lineage>
</organism>
<dbReference type="SUPFAM" id="SSF50129">
    <property type="entry name" value="GroES-like"/>
    <property type="match status" value="1"/>
</dbReference>
<dbReference type="CDD" id="cd08294">
    <property type="entry name" value="leukotriene_B4_DH_like"/>
    <property type="match status" value="1"/>
</dbReference>
<evidence type="ECO:0000256" key="4">
    <source>
        <dbReference type="ARBA" id="ARBA00011981"/>
    </source>
</evidence>
<name>A0AAW1CUE9_9HEMI</name>
<dbReference type="Pfam" id="PF00107">
    <property type="entry name" value="ADH_zinc_N"/>
    <property type="match status" value="1"/>
</dbReference>
<reference evidence="36 37" key="1">
    <citation type="submission" date="2022-12" db="EMBL/GenBank/DDBJ databases">
        <title>Chromosome-level genome assembly of true bugs.</title>
        <authorList>
            <person name="Ma L."/>
            <person name="Li H."/>
        </authorList>
    </citation>
    <scope>NUCLEOTIDE SEQUENCE [LARGE SCALE GENOMIC DNA]</scope>
    <source>
        <strain evidence="36">Lab_2022b</strain>
    </source>
</reference>
<keyword evidence="7" id="KW-0963">Cytoplasm</keyword>
<evidence type="ECO:0000256" key="12">
    <source>
        <dbReference type="ARBA" id="ARBA00022990"/>
    </source>
</evidence>
<evidence type="ECO:0000256" key="14">
    <source>
        <dbReference type="ARBA" id="ARBA00023098"/>
    </source>
</evidence>
<comment type="catalytic activity">
    <reaction evidence="29">
        <text>20-hydroxy-leukotriene B4 + NADP(+) = 12-oxo-20-hydroxy-leukotriene B4 + NADPH + H(+)</text>
        <dbReference type="Rhea" id="RHEA:51208"/>
        <dbReference type="ChEBI" id="CHEBI:15378"/>
        <dbReference type="ChEBI" id="CHEBI:57460"/>
        <dbReference type="ChEBI" id="CHEBI:57783"/>
        <dbReference type="ChEBI" id="CHEBI:58349"/>
        <dbReference type="ChEBI" id="CHEBI:133346"/>
    </reaction>
    <physiologicalReaction direction="left-to-right" evidence="29">
        <dbReference type="Rhea" id="RHEA:51209"/>
    </physiologicalReaction>
</comment>
<comment type="catalytic activity">
    <reaction evidence="22">
        <text>pentan-2-one + NADP(+) = (E)-pent-3-en-2-one + NADPH + H(+)</text>
        <dbReference type="Rhea" id="RHEA:50788"/>
        <dbReference type="ChEBI" id="CHEBI:15378"/>
        <dbReference type="ChEBI" id="CHEBI:16472"/>
        <dbReference type="ChEBI" id="CHEBI:57783"/>
        <dbReference type="ChEBI" id="CHEBI:58349"/>
        <dbReference type="ChEBI" id="CHEBI:145276"/>
    </reaction>
    <physiologicalReaction direction="right-to-left" evidence="22">
        <dbReference type="Rhea" id="RHEA:50790"/>
    </physiologicalReaction>
</comment>
<dbReference type="Proteomes" id="UP001461498">
    <property type="component" value="Unassembled WGS sequence"/>
</dbReference>
<evidence type="ECO:0000256" key="9">
    <source>
        <dbReference type="ARBA" id="ARBA00022553"/>
    </source>
</evidence>
<evidence type="ECO:0000256" key="6">
    <source>
        <dbReference type="ARBA" id="ARBA00020651"/>
    </source>
</evidence>
<evidence type="ECO:0000256" key="8">
    <source>
        <dbReference type="ARBA" id="ARBA00022501"/>
    </source>
</evidence>
<evidence type="ECO:0000256" key="23">
    <source>
        <dbReference type="ARBA" id="ARBA00047871"/>
    </source>
</evidence>
<dbReference type="EMBL" id="JAPXFL010000010">
    <property type="protein sequence ID" value="KAK9500187.1"/>
    <property type="molecule type" value="Genomic_DNA"/>
</dbReference>
<dbReference type="GO" id="GO:0032440">
    <property type="term" value="F:2-alkenal reductase [NAD(P)H] activity"/>
    <property type="evidence" value="ECO:0007669"/>
    <property type="project" value="UniProtKB-EC"/>
</dbReference>
<comment type="catalytic activity">
    <reaction evidence="31">
        <text>(5S,12S)-dihydroxy-(6E,10E,12E,14Z)-eicosatetraenoate + NADP(+) = 12-oxo-(5S)-hydroxy-(6E,8E,10E,14Z)-eicosatetraenoate + NADPH + H(+)</text>
        <dbReference type="Rhea" id="RHEA:51212"/>
        <dbReference type="ChEBI" id="CHEBI:15378"/>
        <dbReference type="ChEBI" id="CHEBI:57783"/>
        <dbReference type="ChEBI" id="CHEBI:58349"/>
        <dbReference type="ChEBI" id="CHEBI:133974"/>
        <dbReference type="ChEBI" id="CHEBI:133975"/>
    </reaction>
    <physiologicalReaction direction="left-to-right" evidence="31">
        <dbReference type="Rhea" id="RHEA:51213"/>
    </physiologicalReaction>
</comment>
<dbReference type="GO" id="GO:0005737">
    <property type="term" value="C:cytoplasm"/>
    <property type="evidence" value="ECO:0007669"/>
    <property type="project" value="UniProtKB-SubCell"/>
</dbReference>
<dbReference type="EC" id="1.3.1.48" evidence="4"/>
<protein>
    <recommendedName>
        <fullName evidence="6">Prostaglandin reductase 1</fullName>
        <ecNumber evidence="4">1.3.1.48</ecNumber>
        <ecNumber evidence="5">1.3.1.74</ecNumber>
    </recommendedName>
    <alternativeName>
        <fullName evidence="19">15-oxoprostaglandin 13-reductase</fullName>
    </alternativeName>
    <alternativeName>
        <fullName evidence="17">Dithiolethione-inducible gene 1 protein</fullName>
    </alternativeName>
    <alternativeName>
        <fullName evidence="16">Leukotriene B4 12-hydroxydehydrogenase</fullName>
    </alternativeName>
    <alternativeName>
        <fullName evidence="18">NAD(P)H-dependent alkenal/one oxidoreductase</fullName>
    </alternativeName>
</protein>
<evidence type="ECO:0000256" key="11">
    <source>
        <dbReference type="ARBA" id="ARBA00022857"/>
    </source>
</evidence>
<keyword evidence="8" id="KW-0644">Prostaglandin metabolism</keyword>
<keyword evidence="12" id="KW-0007">Acetylation</keyword>
<keyword evidence="13" id="KW-0560">Oxidoreductase</keyword>
<evidence type="ECO:0000256" key="1">
    <source>
        <dbReference type="ARBA" id="ARBA00004496"/>
    </source>
</evidence>
<feature type="domain" description="Enoyl reductase (ER)" evidence="35">
    <location>
        <begin position="18"/>
        <end position="334"/>
    </location>
</feature>
<evidence type="ECO:0000256" key="28">
    <source>
        <dbReference type="ARBA" id="ARBA00048387"/>
    </source>
</evidence>
<comment type="catalytic activity">
    <reaction evidence="23">
        <text>leukotriene B4 + NADP(+) = 12-oxo-leukotriene B4 + NADPH + H(+)</text>
        <dbReference type="Rhea" id="RHEA:50608"/>
        <dbReference type="ChEBI" id="CHEBI:15378"/>
        <dbReference type="ChEBI" id="CHEBI:57461"/>
        <dbReference type="ChEBI" id="CHEBI:57783"/>
        <dbReference type="ChEBI" id="CHEBI:58349"/>
        <dbReference type="ChEBI" id="CHEBI:133309"/>
    </reaction>
    <physiologicalReaction direction="left-to-right" evidence="23">
        <dbReference type="Rhea" id="RHEA:50609"/>
    </physiologicalReaction>
</comment>
<comment type="catalytic activity">
    <reaction evidence="34">
        <text>hexanal + NADP(+) = (E)-hex-2-enal + NADPH + H(+)</text>
        <dbReference type="Rhea" id="RHEA:50776"/>
        <dbReference type="ChEBI" id="CHEBI:15378"/>
        <dbReference type="ChEBI" id="CHEBI:28913"/>
        <dbReference type="ChEBI" id="CHEBI:57783"/>
        <dbReference type="ChEBI" id="CHEBI:58349"/>
        <dbReference type="ChEBI" id="CHEBI:88528"/>
    </reaction>
    <physiologicalReaction direction="right-to-left" evidence="34">
        <dbReference type="Rhea" id="RHEA:50778"/>
    </physiologicalReaction>
</comment>
<keyword evidence="9" id="KW-0597">Phosphoprotein</keyword>
<comment type="catalytic activity">
    <reaction evidence="32">
        <text>13,14-dihydro-15-oxo-prostaglandin E1 + NADP(+) = 15-oxoprostaglandin E1 + NADPH + H(+)</text>
        <dbReference type="Rhea" id="RHEA:50584"/>
        <dbReference type="ChEBI" id="CHEBI:15378"/>
        <dbReference type="ChEBI" id="CHEBI:57401"/>
        <dbReference type="ChEBI" id="CHEBI:57783"/>
        <dbReference type="ChEBI" id="CHEBI:58349"/>
        <dbReference type="ChEBI" id="CHEBI:133408"/>
    </reaction>
    <physiologicalReaction direction="right-to-left" evidence="32">
        <dbReference type="Rhea" id="RHEA:50586"/>
    </physiologicalReaction>
</comment>
<comment type="catalytic activity">
    <reaction evidence="21">
        <text>decanal + NADP(+) = (2E)-decenal + NADPH + H(+)</text>
        <dbReference type="Rhea" id="RHEA:50612"/>
        <dbReference type="ChEBI" id="CHEBI:15378"/>
        <dbReference type="ChEBI" id="CHEBI:31457"/>
        <dbReference type="ChEBI" id="CHEBI:57783"/>
        <dbReference type="ChEBI" id="CHEBI:58349"/>
        <dbReference type="ChEBI" id="CHEBI:133455"/>
    </reaction>
    <physiologicalReaction direction="right-to-left" evidence="21">
        <dbReference type="Rhea" id="RHEA:50614"/>
    </physiologicalReaction>
</comment>
<dbReference type="InterPro" id="IPR013149">
    <property type="entry name" value="ADH-like_C"/>
</dbReference>
<dbReference type="InterPro" id="IPR014190">
    <property type="entry name" value="PTGR1"/>
</dbReference>
<comment type="catalytic activity">
    <reaction evidence="27">
        <text>13,14-dihydro-15-oxo-PGF2alpha + NADP(+) = 15-oxoprostaglandin F2alpha + NADPH + H(+)</text>
        <dbReference type="Rhea" id="RHEA:50588"/>
        <dbReference type="ChEBI" id="CHEBI:15378"/>
        <dbReference type="ChEBI" id="CHEBI:57783"/>
        <dbReference type="ChEBI" id="CHEBI:58349"/>
        <dbReference type="ChEBI" id="CHEBI:133374"/>
        <dbReference type="ChEBI" id="CHEBI:133409"/>
    </reaction>
    <physiologicalReaction direction="right-to-left" evidence="27">
        <dbReference type="Rhea" id="RHEA:50590"/>
    </physiologicalReaction>
</comment>
<comment type="catalytic activity">
    <reaction evidence="24">
        <text>13,14-dihydro-15-oxo-prostaglandin F1alpha + NADP(+) = 15-oxoprostaglandin F1alpha + NADPH + H(+)</text>
        <dbReference type="Rhea" id="RHEA:50592"/>
        <dbReference type="ChEBI" id="CHEBI:15378"/>
        <dbReference type="ChEBI" id="CHEBI:57783"/>
        <dbReference type="ChEBI" id="CHEBI:58349"/>
        <dbReference type="ChEBI" id="CHEBI:79072"/>
        <dbReference type="ChEBI" id="CHEBI:133411"/>
    </reaction>
    <physiologicalReaction direction="right-to-left" evidence="24">
        <dbReference type="Rhea" id="RHEA:50594"/>
    </physiologicalReaction>
</comment>
<evidence type="ECO:0000256" key="31">
    <source>
        <dbReference type="ARBA" id="ARBA00049068"/>
    </source>
</evidence>
<dbReference type="Pfam" id="PF16884">
    <property type="entry name" value="ADH_N_2"/>
    <property type="match status" value="1"/>
</dbReference>
<comment type="catalytic activity">
    <reaction evidence="30">
        <text>6-trans-leukotriene B4 + NADP(+) = 12-oxo-(5S)-hydroxy-(6E,8E,10E,14Z)-eicosatetraenoate + NADPH + H(+)</text>
        <dbReference type="Rhea" id="RHEA:51204"/>
        <dbReference type="ChEBI" id="CHEBI:15378"/>
        <dbReference type="ChEBI" id="CHEBI:57783"/>
        <dbReference type="ChEBI" id="CHEBI:58349"/>
        <dbReference type="ChEBI" id="CHEBI:90723"/>
        <dbReference type="ChEBI" id="CHEBI:133974"/>
    </reaction>
    <physiologicalReaction direction="left-to-right" evidence="30">
        <dbReference type="Rhea" id="RHEA:51205"/>
    </physiologicalReaction>
</comment>
<dbReference type="GO" id="GO:0006693">
    <property type="term" value="P:prostaglandin metabolic process"/>
    <property type="evidence" value="ECO:0007669"/>
    <property type="project" value="UniProtKB-KW"/>
</dbReference>
<dbReference type="InterPro" id="IPR020843">
    <property type="entry name" value="ER"/>
</dbReference>
<comment type="catalytic activity">
    <reaction evidence="20">
        <text>octanal + NADP(+) = (2E)-octenal + NADPH + H(+)</text>
        <dbReference type="Rhea" id="RHEA:50780"/>
        <dbReference type="ChEBI" id="CHEBI:15378"/>
        <dbReference type="ChEBI" id="CHEBI:17935"/>
        <dbReference type="ChEBI" id="CHEBI:57783"/>
        <dbReference type="ChEBI" id="CHEBI:58349"/>
        <dbReference type="ChEBI" id="CHEBI:61748"/>
    </reaction>
    <physiologicalReaction direction="right-to-left" evidence="20">
        <dbReference type="Rhea" id="RHEA:50782"/>
    </physiologicalReaction>
</comment>
<evidence type="ECO:0000259" key="35">
    <source>
        <dbReference type="SMART" id="SM00829"/>
    </source>
</evidence>
<evidence type="ECO:0000256" key="22">
    <source>
        <dbReference type="ARBA" id="ARBA00047742"/>
    </source>
</evidence>
<comment type="catalytic activity">
    <reaction evidence="25">
        <text>dodecanal + NADP(+) = (2E)-dodecenal + NADPH + H(+)</text>
        <dbReference type="Rhea" id="RHEA:50784"/>
        <dbReference type="ChEBI" id="CHEBI:15378"/>
        <dbReference type="ChEBI" id="CHEBI:27836"/>
        <dbReference type="ChEBI" id="CHEBI:57783"/>
        <dbReference type="ChEBI" id="CHEBI:58349"/>
        <dbReference type="ChEBI" id="CHEBI:133741"/>
    </reaction>
    <physiologicalReaction direction="right-to-left" evidence="25">
        <dbReference type="Rhea" id="RHEA:50786"/>
    </physiologicalReaction>
</comment>
<keyword evidence="11" id="KW-0521">NADP</keyword>
<comment type="catalytic activity">
    <reaction evidence="26">
        <text>nonan-2-one + NADP(+) = (3E)-nonen-2-one + NADPH + H(+)</text>
        <dbReference type="Rhea" id="RHEA:50616"/>
        <dbReference type="ChEBI" id="CHEBI:15378"/>
        <dbReference type="ChEBI" id="CHEBI:57783"/>
        <dbReference type="ChEBI" id="CHEBI:58349"/>
        <dbReference type="ChEBI" id="CHEBI:77927"/>
        <dbReference type="ChEBI" id="CHEBI:133457"/>
    </reaction>
    <physiologicalReaction direction="right-to-left" evidence="26">
        <dbReference type="Rhea" id="RHEA:50618"/>
    </physiologicalReaction>
</comment>
<dbReference type="InterPro" id="IPR011032">
    <property type="entry name" value="GroES-like_sf"/>
</dbReference>
<dbReference type="InterPro" id="IPR045010">
    <property type="entry name" value="MDR_fam"/>
</dbReference>
<keyword evidence="37" id="KW-1185">Reference proteome</keyword>
<dbReference type="FunFam" id="3.40.50.720:FF:000121">
    <property type="entry name" value="Prostaglandin reductase 2"/>
    <property type="match status" value="1"/>
</dbReference>
<dbReference type="SUPFAM" id="SSF51735">
    <property type="entry name" value="NAD(P)-binding Rossmann-fold domains"/>
    <property type="match status" value="1"/>
</dbReference>
<evidence type="ECO:0000256" key="2">
    <source>
        <dbReference type="ARBA" id="ARBA00010460"/>
    </source>
</evidence>
<gene>
    <name evidence="36" type="ORF">O3M35_001493</name>
</gene>
<evidence type="ECO:0000256" key="21">
    <source>
        <dbReference type="ARBA" id="ARBA00047617"/>
    </source>
</evidence>
<comment type="similarity">
    <text evidence="2">Belongs to the NADP-dependent oxidoreductase L4BD family.</text>
</comment>
<keyword evidence="10" id="KW-0276">Fatty acid metabolism</keyword>
<dbReference type="InterPro" id="IPR041694">
    <property type="entry name" value="ADH_N_2"/>
</dbReference>
<dbReference type="PANTHER" id="PTHR43205:SF7">
    <property type="entry name" value="PROSTAGLANDIN REDUCTASE 1"/>
    <property type="match status" value="1"/>
</dbReference>
<dbReference type="InterPro" id="IPR036291">
    <property type="entry name" value="NAD(P)-bd_dom_sf"/>
</dbReference>
<comment type="catalytic activity">
    <reaction evidence="28">
        <text>4-hydroxynonanal + NADP(+) = (E)-4-hydroxynon-2-enal + NADPH + H(+)</text>
        <dbReference type="Rhea" id="RHEA:64736"/>
        <dbReference type="ChEBI" id="CHEBI:15378"/>
        <dbReference type="ChEBI" id="CHEBI:57783"/>
        <dbReference type="ChEBI" id="CHEBI:58349"/>
        <dbReference type="ChEBI" id="CHEBI:58968"/>
        <dbReference type="ChEBI" id="CHEBI:156112"/>
    </reaction>
    <physiologicalReaction direction="right-to-left" evidence="28">
        <dbReference type="Rhea" id="RHEA:64738"/>
    </physiologicalReaction>
</comment>
<evidence type="ECO:0000256" key="10">
    <source>
        <dbReference type="ARBA" id="ARBA00022832"/>
    </source>
</evidence>
<evidence type="ECO:0000256" key="29">
    <source>
        <dbReference type="ARBA" id="ARBA00048591"/>
    </source>
</evidence>
<evidence type="ECO:0000256" key="15">
    <source>
        <dbReference type="ARBA" id="ARBA00023278"/>
    </source>
</evidence>
<comment type="subunit">
    <text evidence="3">Monomer or homodimer.</text>
</comment>
<evidence type="ECO:0000256" key="24">
    <source>
        <dbReference type="ARBA" id="ARBA00047878"/>
    </source>
</evidence>
<dbReference type="EC" id="1.3.1.74" evidence="5"/>
<sequence length="336" mass="36814">MVKNRKFIYAKPFEGEPKVSNFKLVEEELPALKDNEVHFEAVAISVDPYMRAIASYIKPGATMIGSQVAKVVESKHPNFKPGQLAVGQFGWQTNYIGDPDLVMSPFGSKEPPHLLPDFQGLSPSLGLGVLGMPGNTAYFGLLDLCKPKPGEVVVVTAAAGAVGSLVGQIAKIKGCKVIGFAGSDDKVEWLKKDLNFDYAFNYKKIDVLEALKQAAPDGVDCYFDNVGGVMASKIISCMRNFGRIACCGAISTYNDDTPPDAPAVQIYMIMKQLKMEGFLAQRWADRWFEGIKQNVQWVKEGKLKYKETVTKGFEKMPEAFICMLKGDSTGKAVIMV</sequence>